<keyword evidence="1" id="KW-0808">Transferase</keyword>
<evidence type="ECO:0000259" key="3">
    <source>
        <dbReference type="PROSITE" id="PS51186"/>
    </source>
</evidence>
<dbReference type="PANTHER" id="PTHR43877">
    <property type="entry name" value="AMINOALKYLPHOSPHONATE N-ACETYLTRANSFERASE-RELATED-RELATED"/>
    <property type="match status" value="1"/>
</dbReference>
<gene>
    <name evidence="4" type="ORF">BTUL_0191g00260</name>
</gene>
<sequence length="180" mass="20238">MTSCHQTSILVRNAQLDDADQVAELGSFVFSATFGHSVEPHQLQTYLDESYSVTATAADISDPQKDMIVATKEGNGEIIAFALLTRGTSEPCLQHLPNAVELQRIYVHPSAHGQGVGKLLADRLEKMARDQRFEYMWLGVWEENHRAIKAYEKWGYKKVGKHDFTIGQIVQTDHVLLKQL</sequence>
<dbReference type="InterPro" id="IPR016181">
    <property type="entry name" value="Acyl_CoA_acyltransferase"/>
</dbReference>
<reference evidence="4 5" key="1">
    <citation type="submission" date="2017-12" db="EMBL/GenBank/DDBJ databases">
        <title>Comparative genomics of Botrytis spp.</title>
        <authorList>
            <person name="Valero-Jimenez C.A."/>
            <person name="Tapia P."/>
            <person name="Veloso J."/>
            <person name="Silva-Moreno E."/>
            <person name="Staats M."/>
            <person name="Valdes J.H."/>
            <person name="Van Kan J.A.L."/>
        </authorList>
    </citation>
    <scope>NUCLEOTIDE SEQUENCE [LARGE SCALE GENOMIC DNA]</scope>
    <source>
        <strain evidence="4 5">Bt9001</strain>
    </source>
</reference>
<evidence type="ECO:0000256" key="2">
    <source>
        <dbReference type="ARBA" id="ARBA00023315"/>
    </source>
</evidence>
<organism evidence="4 5">
    <name type="scientific">Botrytis tulipae</name>
    <dbReference type="NCBI Taxonomy" id="87230"/>
    <lineage>
        <taxon>Eukaryota</taxon>
        <taxon>Fungi</taxon>
        <taxon>Dikarya</taxon>
        <taxon>Ascomycota</taxon>
        <taxon>Pezizomycotina</taxon>
        <taxon>Leotiomycetes</taxon>
        <taxon>Helotiales</taxon>
        <taxon>Sclerotiniaceae</taxon>
        <taxon>Botrytis</taxon>
    </lineage>
</organism>
<dbReference type="EMBL" id="PQXH01000191">
    <property type="protein sequence ID" value="TGO08816.1"/>
    <property type="molecule type" value="Genomic_DNA"/>
</dbReference>
<dbReference type="Gene3D" id="3.40.630.30">
    <property type="match status" value="1"/>
</dbReference>
<protein>
    <recommendedName>
        <fullName evidence="3">N-acetyltransferase domain-containing protein</fullName>
    </recommendedName>
</protein>
<dbReference type="SUPFAM" id="SSF55729">
    <property type="entry name" value="Acyl-CoA N-acyltransferases (Nat)"/>
    <property type="match status" value="1"/>
</dbReference>
<dbReference type="CDD" id="cd04301">
    <property type="entry name" value="NAT_SF"/>
    <property type="match status" value="1"/>
</dbReference>
<evidence type="ECO:0000313" key="4">
    <source>
        <dbReference type="EMBL" id="TGO08816.1"/>
    </source>
</evidence>
<comment type="caution">
    <text evidence="4">The sequence shown here is derived from an EMBL/GenBank/DDBJ whole genome shotgun (WGS) entry which is preliminary data.</text>
</comment>
<keyword evidence="2" id="KW-0012">Acyltransferase</keyword>
<dbReference type="PROSITE" id="PS51186">
    <property type="entry name" value="GNAT"/>
    <property type="match status" value="1"/>
</dbReference>
<dbReference type="OrthoDB" id="9975416at2759"/>
<proteinExistence type="predicted"/>
<accession>A0A4Z1E9J0</accession>
<dbReference type="GO" id="GO:0016747">
    <property type="term" value="F:acyltransferase activity, transferring groups other than amino-acyl groups"/>
    <property type="evidence" value="ECO:0007669"/>
    <property type="project" value="InterPro"/>
</dbReference>
<name>A0A4Z1E9J0_9HELO</name>
<keyword evidence="5" id="KW-1185">Reference proteome</keyword>
<evidence type="ECO:0000256" key="1">
    <source>
        <dbReference type="ARBA" id="ARBA00022679"/>
    </source>
</evidence>
<feature type="domain" description="N-acetyltransferase" evidence="3">
    <location>
        <begin position="9"/>
        <end position="180"/>
    </location>
</feature>
<dbReference type="Proteomes" id="UP000297777">
    <property type="component" value="Unassembled WGS sequence"/>
</dbReference>
<dbReference type="InterPro" id="IPR000182">
    <property type="entry name" value="GNAT_dom"/>
</dbReference>
<dbReference type="AlphaFoldDB" id="A0A4Z1E9J0"/>
<dbReference type="Pfam" id="PF00583">
    <property type="entry name" value="Acetyltransf_1"/>
    <property type="match status" value="1"/>
</dbReference>
<dbReference type="InterPro" id="IPR050832">
    <property type="entry name" value="Bact_Acetyltransf"/>
</dbReference>
<evidence type="ECO:0000313" key="5">
    <source>
        <dbReference type="Proteomes" id="UP000297777"/>
    </source>
</evidence>